<dbReference type="AlphaFoldDB" id="A0A0D0E488"/>
<evidence type="ECO:0000313" key="1">
    <source>
        <dbReference type="EMBL" id="KIK99161.1"/>
    </source>
</evidence>
<protein>
    <submittedName>
        <fullName evidence="1">Uncharacterized protein</fullName>
    </submittedName>
</protein>
<proteinExistence type="predicted"/>
<reference evidence="1 2" key="1">
    <citation type="submission" date="2014-04" db="EMBL/GenBank/DDBJ databases">
        <authorList>
            <consortium name="DOE Joint Genome Institute"/>
            <person name="Kuo A."/>
            <person name="Kohler A."/>
            <person name="Jargeat P."/>
            <person name="Nagy L.G."/>
            <person name="Floudas D."/>
            <person name="Copeland A."/>
            <person name="Barry K.W."/>
            <person name="Cichocki N."/>
            <person name="Veneault-Fourrey C."/>
            <person name="LaButti K."/>
            <person name="Lindquist E.A."/>
            <person name="Lipzen A."/>
            <person name="Lundell T."/>
            <person name="Morin E."/>
            <person name="Murat C."/>
            <person name="Sun H."/>
            <person name="Tunlid A."/>
            <person name="Henrissat B."/>
            <person name="Grigoriev I.V."/>
            <person name="Hibbett D.S."/>
            <person name="Martin F."/>
            <person name="Nordberg H.P."/>
            <person name="Cantor M.N."/>
            <person name="Hua S.X."/>
        </authorList>
    </citation>
    <scope>NUCLEOTIDE SEQUENCE [LARGE SCALE GENOMIC DNA]</scope>
    <source>
        <strain evidence="1 2">Ve08.2h10</strain>
    </source>
</reference>
<dbReference type="EMBL" id="KN824868">
    <property type="protein sequence ID" value="KIK99161.1"/>
    <property type="molecule type" value="Genomic_DNA"/>
</dbReference>
<accession>A0A0D0E488</accession>
<organism evidence="1 2">
    <name type="scientific">Paxillus rubicundulus Ve08.2h10</name>
    <dbReference type="NCBI Taxonomy" id="930991"/>
    <lineage>
        <taxon>Eukaryota</taxon>
        <taxon>Fungi</taxon>
        <taxon>Dikarya</taxon>
        <taxon>Basidiomycota</taxon>
        <taxon>Agaricomycotina</taxon>
        <taxon>Agaricomycetes</taxon>
        <taxon>Agaricomycetidae</taxon>
        <taxon>Boletales</taxon>
        <taxon>Paxilineae</taxon>
        <taxon>Paxillaceae</taxon>
        <taxon>Paxillus</taxon>
    </lineage>
</organism>
<keyword evidence="2" id="KW-1185">Reference proteome</keyword>
<evidence type="ECO:0000313" key="2">
    <source>
        <dbReference type="Proteomes" id="UP000054538"/>
    </source>
</evidence>
<name>A0A0D0E488_9AGAM</name>
<dbReference type="HOGENOM" id="CLU_2558968_0_0_1"/>
<reference evidence="2" key="2">
    <citation type="submission" date="2015-01" db="EMBL/GenBank/DDBJ databases">
        <title>Evolutionary Origins and Diversification of the Mycorrhizal Mutualists.</title>
        <authorList>
            <consortium name="DOE Joint Genome Institute"/>
            <consortium name="Mycorrhizal Genomics Consortium"/>
            <person name="Kohler A."/>
            <person name="Kuo A."/>
            <person name="Nagy L.G."/>
            <person name="Floudas D."/>
            <person name="Copeland A."/>
            <person name="Barry K.W."/>
            <person name="Cichocki N."/>
            <person name="Veneault-Fourrey C."/>
            <person name="LaButti K."/>
            <person name="Lindquist E.A."/>
            <person name="Lipzen A."/>
            <person name="Lundell T."/>
            <person name="Morin E."/>
            <person name="Murat C."/>
            <person name="Riley R."/>
            <person name="Ohm R."/>
            <person name="Sun H."/>
            <person name="Tunlid A."/>
            <person name="Henrissat B."/>
            <person name="Grigoriev I.V."/>
            <person name="Hibbett D.S."/>
            <person name="Martin F."/>
        </authorList>
    </citation>
    <scope>NUCLEOTIDE SEQUENCE [LARGE SCALE GENOMIC DNA]</scope>
    <source>
        <strain evidence="2">Ve08.2h10</strain>
    </source>
</reference>
<dbReference type="InParanoid" id="A0A0D0E488"/>
<sequence length="82" mass="9289">MSSSMFMGGNRRKTTINRTQYLEDNQVLNGTVHDGAFHLDLCNIYCMQATKIHPVSHVSLDLLQWSFCVDPGTRATVMRTRA</sequence>
<dbReference type="Proteomes" id="UP000054538">
    <property type="component" value="Unassembled WGS sequence"/>
</dbReference>
<gene>
    <name evidence="1" type="ORF">PAXRUDRAFT_575712</name>
</gene>